<dbReference type="InterPro" id="IPR021720">
    <property type="entry name" value="Malectin_dom"/>
</dbReference>
<keyword evidence="13 18" id="KW-0472">Membrane</keyword>
<keyword evidence="11" id="KW-0067">ATP-binding</keyword>
<dbReference type="InterPro" id="IPR011009">
    <property type="entry name" value="Kinase-like_dom_sf"/>
</dbReference>
<dbReference type="InterPro" id="IPR001245">
    <property type="entry name" value="Ser-Thr/Tyr_kinase_cat_dom"/>
</dbReference>
<evidence type="ECO:0000256" key="11">
    <source>
        <dbReference type="ARBA" id="ARBA00022840"/>
    </source>
</evidence>
<dbReference type="PANTHER" id="PTHR48006:SF56">
    <property type="entry name" value="PROTEIN KINASE DOMAIN-CONTAINING PROTEIN"/>
    <property type="match status" value="1"/>
</dbReference>
<reference evidence="21 22" key="1">
    <citation type="journal article" date="2020" name="Mol. Plant">
        <title>The Chromosome-Based Rubber Tree Genome Provides New Insights into Spurge Genome Evolution and Rubber Biosynthesis.</title>
        <authorList>
            <person name="Liu J."/>
            <person name="Shi C."/>
            <person name="Shi C.C."/>
            <person name="Li W."/>
            <person name="Zhang Q.J."/>
            <person name="Zhang Y."/>
            <person name="Li K."/>
            <person name="Lu H.F."/>
            <person name="Shi C."/>
            <person name="Zhu S.T."/>
            <person name="Xiao Z.Y."/>
            <person name="Nan H."/>
            <person name="Yue Y."/>
            <person name="Zhu X.G."/>
            <person name="Wu Y."/>
            <person name="Hong X.N."/>
            <person name="Fan G.Y."/>
            <person name="Tong Y."/>
            <person name="Zhang D."/>
            <person name="Mao C.L."/>
            <person name="Liu Y.L."/>
            <person name="Hao S.J."/>
            <person name="Liu W.Q."/>
            <person name="Lv M.Q."/>
            <person name="Zhang H.B."/>
            <person name="Liu Y."/>
            <person name="Hu-Tang G.R."/>
            <person name="Wang J.P."/>
            <person name="Wang J.H."/>
            <person name="Sun Y.H."/>
            <person name="Ni S.B."/>
            <person name="Chen W.B."/>
            <person name="Zhang X.C."/>
            <person name="Jiao Y.N."/>
            <person name="Eichler E.E."/>
            <person name="Li G.H."/>
            <person name="Liu X."/>
            <person name="Gao L.Z."/>
        </authorList>
    </citation>
    <scope>NUCLEOTIDE SEQUENCE [LARGE SCALE GENOMIC DNA]</scope>
    <source>
        <strain evidence="22">cv. GT1</strain>
        <tissue evidence="21">Leaf</tissue>
    </source>
</reference>
<evidence type="ECO:0000256" key="6">
    <source>
        <dbReference type="ARBA" id="ARBA00022679"/>
    </source>
</evidence>
<evidence type="ECO:0000256" key="13">
    <source>
        <dbReference type="ARBA" id="ARBA00023136"/>
    </source>
</evidence>
<evidence type="ECO:0000256" key="17">
    <source>
        <dbReference type="ARBA" id="ARBA00048679"/>
    </source>
</evidence>
<keyword evidence="14" id="KW-0675">Receptor</keyword>
<keyword evidence="3" id="KW-0723">Serine/threonine-protein kinase</keyword>
<keyword evidence="5" id="KW-0433">Leucine-rich repeat</keyword>
<evidence type="ECO:0000259" key="20">
    <source>
        <dbReference type="PROSITE" id="PS50011"/>
    </source>
</evidence>
<dbReference type="PANTHER" id="PTHR48006">
    <property type="entry name" value="LEUCINE-RICH REPEAT-CONTAINING PROTEIN DDB_G0281931-RELATED"/>
    <property type="match status" value="1"/>
</dbReference>
<keyword evidence="22" id="KW-1185">Reference proteome</keyword>
<dbReference type="GO" id="GO:0016020">
    <property type="term" value="C:membrane"/>
    <property type="evidence" value="ECO:0007669"/>
    <property type="project" value="UniProtKB-SubCell"/>
</dbReference>
<name>A0A6A6LNE9_HEVBR</name>
<feature type="transmembrane region" description="Helical" evidence="18">
    <location>
        <begin position="367"/>
        <end position="389"/>
    </location>
</feature>
<comment type="catalytic activity">
    <reaction evidence="17">
        <text>L-seryl-[protein] + ATP = O-phospho-L-seryl-[protein] + ADP + H(+)</text>
        <dbReference type="Rhea" id="RHEA:17989"/>
        <dbReference type="Rhea" id="RHEA-COMP:9863"/>
        <dbReference type="Rhea" id="RHEA-COMP:11604"/>
        <dbReference type="ChEBI" id="CHEBI:15378"/>
        <dbReference type="ChEBI" id="CHEBI:29999"/>
        <dbReference type="ChEBI" id="CHEBI:30616"/>
        <dbReference type="ChEBI" id="CHEBI:83421"/>
        <dbReference type="ChEBI" id="CHEBI:456216"/>
        <dbReference type="EC" id="2.7.11.1"/>
    </reaction>
</comment>
<evidence type="ECO:0000256" key="5">
    <source>
        <dbReference type="ARBA" id="ARBA00022614"/>
    </source>
</evidence>
<keyword evidence="12 18" id="KW-1133">Transmembrane helix</keyword>
<keyword evidence="7 18" id="KW-0812">Transmembrane</keyword>
<dbReference type="InterPro" id="IPR032675">
    <property type="entry name" value="LRR_dom_sf"/>
</dbReference>
<dbReference type="Pfam" id="PF07714">
    <property type="entry name" value="PK_Tyr_Ser-Thr"/>
    <property type="match status" value="1"/>
</dbReference>
<evidence type="ECO:0000256" key="1">
    <source>
        <dbReference type="ARBA" id="ARBA00004479"/>
    </source>
</evidence>
<dbReference type="EMBL" id="JAAGAX010000009">
    <property type="protein sequence ID" value="KAF2302941.1"/>
    <property type="molecule type" value="Genomic_DNA"/>
</dbReference>
<dbReference type="FunFam" id="3.30.200.20:FF:000217">
    <property type="entry name" value="probable LRR receptor-like serine/threonine-protein kinase At1g53430"/>
    <property type="match status" value="1"/>
</dbReference>
<comment type="caution">
    <text evidence="21">The sequence shown here is derived from an EMBL/GenBank/DDBJ whole genome shotgun (WGS) entry which is preliminary data.</text>
</comment>
<dbReference type="InterPro" id="IPR000719">
    <property type="entry name" value="Prot_kinase_dom"/>
</dbReference>
<evidence type="ECO:0000256" key="10">
    <source>
        <dbReference type="ARBA" id="ARBA00022741"/>
    </source>
</evidence>
<evidence type="ECO:0000256" key="4">
    <source>
        <dbReference type="ARBA" id="ARBA00022553"/>
    </source>
</evidence>
<evidence type="ECO:0000256" key="15">
    <source>
        <dbReference type="ARBA" id="ARBA00023180"/>
    </source>
</evidence>
<dbReference type="AlphaFoldDB" id="A0A6A6LNE9"/>
<proteinExistence type="predicted"/>
<dbReference type="Proteomes" id="UP000467840">
    <property type="component" value="Chromosome 16"/>
</dbReference>
<evidence type="ECO:0000256" key="12">
    <source>
        <dbReference type="ARBA" id="ARBA00022989"/>
    </source>
</evidence>
<evidence type="ECO:0000256" key="9">
    <source>
        <dbReference type="ARBA" id="ARBA00022737"/>
    </source>
</evidence>
<feature type="chain" id="PRO_5025479138" description="non-specific serine/threonine protein kinase" evidence="19">
    <location>
        <begin position="24"/>
        <end position="493"/>
    </location>
</feature>
<comment type="subcellular location">
    <subcellularLocation>
        <location evidence="1">Membrane</location>
        <topology evidence="1">Single-pass type I membrane protein</topology>
    </subcellularLocation>
</comment>
<dbReference type="FunFam" id="3.80.10.10:FF:000383">
    <property type="entry name" value="Leucine-rich repeat receptor protein kinase EMS1"/>
    <property type="match status" value="1"/>
</dbReference>
<dbReference type="EC" id="2.7.11.1" evidence="2"/>
<dbReference type="Gene3D" id="3.80.10.10">
    <property type="entry name" value="Ribonuclease Inhibitor"/>
    <property type="match status" value="3"/>
</dbReference>
<dbReference type="SUPFAM" id="SSF56112">
    <property type="entry name" value="Protein kinase-like (PK-like)"/>
    <property type="match status" value="1"/>
</dbReference>
<evidence type="ECO:0000256" key="7">
    <source>
        <dbReference type="ARBA" id="ARBA00022692"/>
    </source>
</evidence>
<keyword evidence="6" id="KW-0808">Transferase</keyword>
<evidence type="ECO:0000256" key="8">
    <source>
        <dbReference type="ARBA" id="ARBA00022729"/>
    </source>
</evidence>
<gene>
    <name evidence="21" type="ORF">GH714_011585</name>
</gene>
<feature type="signal peptide" evidence="19">
    <location>
        <begin position="1"/>
        <end position="23"/>
    </location>
</feature>
<evidence type="ECO:0000256" key="3">
    <source>
        <dbReference type="ARBA" id="ARBA00022527"/>
    </source>
</evidence>
<evidence type="ECO:0000313" key="22">
    <source>
        <dbReference type="Proteomes" id="UP000467840"/>
    </source>
</evidence>
<keyword evidence="9" id="KW-0677">Repeat</keyword>
<dbReference type="GO" id="GO:0005524">
    <property type="term" value="F:ATP binding"/>
    <property type="evidence" value="ECO:0007669"/>
    <property type="project" value="UniProtKB-KW"/>
</dbReference>
<keyword evidence="10" id="KW-0547">Nucleotide-binding</keyword>
<feature type="domain" description="Protein kinase" evidence="20">
    <location>
        <begin position="425"/>
        <end position="493"/>
    </location>
</feature>
<organism evidence="21 22">
    <name type="scientific">Hevea brasiliensis</name>
    <name type="common">Para rubber tree</name>
    <name type="synonym">Siphonia brasiliensis</name>
    <dbReference type="NCBI Taxonomy" id="3981"/>
    <lineage>
        <taxon>Eukaryota</taxon>
        <taxon>Viridiplantae</taxon>
        <taxon>Streptophyta</taxon>
        <taxon>Embryophyta</taxon>
        <taxon>Tracheophyta</taxon>
        <taxon>Spermatophyta</taxon>
        <taxon>Magnoliopsida</taxon>
        <taxon>eudicotyledons</taxon>
        <taxon>Gunneridae</taxon>
        <taxon>Pentapetalae</taxon>
        <taxon>rosids</taxon>
        <taxon>fabids</taxon>
        <taxon>Malpighiales</taxon>
        <taxon>Euphorbiaceae</taxon>
        <taxon>Crotonoideae</taxon>
        <taxon>Micrandreae</taxon>
        <taxon>Hevea</taxon>
    </lineage>
</organism>
<protein>
    <recommendedName>
        <fullName evidence="2">non-specific serine/threonine protein kinase</fullName>
        <ecNumber evidence="2">2.7.11.1</ecNumber>
    </recommendedName>
</protein>
<dbReference type="InterPro" id="IPR001611">
    <property type="entry name" value="Leu-rich_rpt"/>
</dbReference>
<dbReference type="Pfam" id="PF00560">
    <property type="entry name" value="LRR_1"/>
    <property type="match status" value="4"/>
</dbReference>
<evidence type="ECO:0000256" key="19">
    <source>
        <dbReference type="SAM" id="SignalP"/>
    </source>
</evidence>
<dbReference type="Gene3D" id="3.30.200.20">
    <property type="entry name" value="Phosphorylase Kinase, domain 1"/>
    <property type="match status" value="1"/>
</dbReference>
<sequence>MFSPKRLLISLLALIFLLKIAAADTLPQDEYFAYNYLSGSIPKEWASMQLKSISLLVNRLSGNIPSYLGNFTNLTYLSLEANEFSGPVPKELGKLVNLKNLILSSNNLSGNLPMELAELKNVTDFRINDNNNGSIPDFIRSWRRLGRLEMQASGLKGPIPSSISVLEKKISDINGTNQAFPNLSSITGLRLLVLRNCNISGEIPQYIWGMNELETLDLSFNNLSGKLPSSIDAKNLSFVFLSFNLLNGDIPIIGKTIDVDLSYNNFTKQNPSYLFVGRQDMGHAWKISDVIADILMEKDFNIKSEASAVLTPITKKYDVNVSNGILEIRFYWAGKGTTRIPNIGNYGPLITISVNPNFNPQSGGRKVAPIVIGVTGSFLILLALGILWYRRYSKAKSKRQKDHEGLEIQTTSFTLKQIKAATNNFENANKIGEGGFGPVYKGLLADGTVIAVKQLSTKSSQGNREFLNEIGMIACLRHPNLVKLHGCCIEGDN</sequence>
<dbReference type="GO" id="GO:0004674">
    <property type="term" value="F:protein serine/threonine kinase activity"/>
    <property type="evidence" value="ECO:0007669"/>
    <property type="project" value="UniProtKB-KW"/>
</dbReference>
<dbReference type="PROSITE" id="PS50011">
    <property type="entry name" value="PROTEIN_KINASE_DOM"/>
    <property type="match status" value="1"/>
</dbReference>
<evidence type="ECO:0000313" key="21">
    <source>
        <dbReference type="EMBL" id="KAF2302941.1"/>
    </source>
</evidence>
<accession>A0A6A6LNE9</accession>
<keyword evidence="8 19" id="KW-0732">Signal</keyword>
<keyword evidence="3" id="KW-0418">Kinase</keyword>
<dbReference type="Pfam" id="PF11721">
    <property type="entry name" value="Malectin"/>
    <property type="match status" value="1"/>
</dbReference>
<evidence type="ECO:0000256" key="16">
    <source>
        <dbReference type="ARBA" id="ARBA00047899"/>
    </source>
</evidence>
<evidence type="ECO:0000256" key="14">
    <source>
        <dbReference type="ARBA" id="ARBA00023170"/>
    </source>
</evidence>
<evidence type="ECO:0000256" key="2">
    <source>
        <dbReference type="ARBA" id="ARBA00012513"/>
    </source>
</evidence>
<keyword evidence="15" id="KW-0325">Glycoprotein</keyword>
<dbReference type="SUPFAM" id="SSF52058">
    <property type="entry name" value="L domain-like"/>
    <property type="match status" value="1"/>
</dbReference>
<comment type="catalytic activity">
    <reaction evidence="16">
        <text>L-threonyl-[protein] + ATP = O-phospho-L-threonyl-[protein] + ADP + H(+)</text>
        <dbReference type="Rhea" id="RHEA:46608"/>
        <dbReference type="Rhea" id="RHEA-COMP:11060"/>
        <dbReference type="Rhea" id="RHEA-COMP:11605"/>
        <dbReference type="ChEBI" id="CHEBI:15378"/>
        <dbReference type="ChEBI" id="CHEBI:30013"/>
        <dbReference type="ChEBI" id="CHEBI:30616"/>
        <dbReference type="ChEBI" id="CHEBI:61977"/>
        <dbReference type="ChEBI" id="CHEBI:456216"/>
        <dbReference type="EC" id="2.7.11.1"/>
    </reaction>
</comment>
<keyword evidence="4" id="KW-0597">Phosphoprotein</keyword>
<evidence type="ECO:0000256" key="18">
    <source>
        <dbReference type="SAM" id="Phobius"/>
    </source>
</evidence>
<dbReference type="InterPro" id="IPR051824">
    <property type="entry name" value="LRR_Rcpt-Like_S/T_Kinase"/>
</dbReference>